<name>A0A5S4H2V6_9ACTN</name>
<dbReference type="Proteomes" id="UP000306628">
    <property type="component" value="Unassembled WGS sequence"/>
</dbReference>
<proteinExistence type="predicted"/>
<organism evidence="1 2">
    <name type="scientific">Nonomuraea zeae</name>
    <dbReference type="NCBI Taxonomy" id="1642303"/>
    <lineage>
        <taxon>Bacteria</taxon>
        <taxon>Bacillati</taxon>
        <taxon>Actinomycetota</taxon>
        <taxon>Actinomycetes</taxon>
        <taxon>Streptosporangiales</taxon>
        <taxon>Streptosporangiaceae</taxon>
        <taxon>Nonomuraea</taxon>
    </lineage>
</organism>
<dbReference type="EMBL" id="VCKX01000004">
    <property type="protein sequence ID" value="TMR39252.1"/>
    <property type="molecule type" value="Genomic_DNA"/>
</dbReference>
<sequence length="114" mass="12544">MIVTYLILARLPEGGLYAFDADGGAVLPFLAEYGGRLERRLRTPGDQIEAHLITIPDSEVDRKWIPSVWILRRLATVSSSRSSCSSEPGMRGMNAPASQRACGAVLVSEWGRWL</sequence>
<dbReference type="OrthoDB" id="9787920at2"/>
<evidence type="ECO:0000313" key="1">
    <source>
        <dbReference type="EMBL" id="TMR39252.1"/>
    </source>
</evidence>
<evidence type="ECO:0000313" key="2">
    <source>
        <dbReference type="Proteomes" id="UP000306628"/>
    </source>
</evidence>
<accession>A0A5S4H2V6</accession>
<keyword evidence="2" id="KW-1185">Reference proteome</keyword>
<reference evidence="1 2" key="1">
    <citation type="submission" date="2019-05" db="EMBL/GenBank/DDBJ databases">
        <title>Draft genome sequence of Nonomuraea zeae DSM 100528.</title>
        <authorList>
            <person name="Saricaoglu S."/>
            <person name="Isik K."/>
        </authorList>
    </citation>
    <scope>NUCLEOTIDE SEQUENCE [LARGE SCALE GENOMIC DNA]</scope>
    <source>
        <strain evidence="1 2">DSM 100528</strain>
    </source>
</reference>
<gene>
    <name evidence="1" type="ORF">ETD85_02500</name>
</gene>
<protein>
    <submittedName>
        <fullName evidence="1">Uncharacterized protein</fullName>
    </submittedName>
</protein>
<comment type="caution">
    <text evidence="1">The sequence shown here is derived from an EMBL/GenBank/DDBJ whole genome shotgun (WGS) entry which is preliminary data.</text>
</comment>
<dbReference type="AlphaFoldDB" id="A0A5S4H2V6"/>